<dbReference type="GO" id="GO:0016740">
    <property type="term" value="F:transferase activity"/>
    <property type="evidence" value="ECO:0007669"/>
    <property type="project" value="UniProtKB-KW"/>
</dbReference>
<evidence type="ECO:0000256" key="1">
    <source>
        <dbReference type="ARBA" id="ARBA00022679"/>
    </source>
</evidence>
<evidence type="ECO:0000313" key="4">
    <source>
        <dbReference type="Proteomes" id="UP000020681"/>
    </source>
</evidence>
<dbReference type="Pfam" id="PF00698">
    <property type="entry name" value="Acyl_transf_1"/>
    <property type="match status" value="1"/>
</dbReference>
<protein>
    <submittedName>
        <fullName evidence="3">Acyl transferase domain protein</fullName>
    </submittedName>
</protein>
<feature type="domain" description="Malonyl-CoA:ACP transacylase (MAT)" evidence="2">
    <location>
        <begin position="26"/>
        <end position="73"/>
    </location>
</feature>
<reference evidence="3 4" key="1">
    <citation type="submission" date="2014-01" db="EMBL/GenBank/DDBJ databases">
        <authorList>
            <person name="Dobos K."/>
            <person name="Lenaerts A."/>
            <person name="Ordway D."/>
            <person name="DeGroote M.A."/>
            <person name="Parker T."/>
            <person name="Sizemore C."/>
            <person name="Tallon L.J."/>
            <person name="Sadzewicz L.K."/>
            <person name="Sengamalay N."/>
            <person name="Fraser C.M."/>
            <person name="Hine E."/>
            <person name="Shefchek K.A."/>
            <person name="Das S.P."/>
            <person name="Tettelin H."/>
        </authorList>
    </citation>
    <scope>NUCLEOTIDE SEQUENCE [LARGE SCALE GENOMIC DNA]</scope>
    <source>
        <strain evidence="3 4">Harvey</strain>
    </source>
</reference>
<proteinExistence type="predicted"/>
<dbReference type="InterPro" id="IPR014043">
    <property type="entry name" value="Acyl_transferase_dom"/>
</dbReference>
<accession>A0ABN0QYT8</accession>
<sequence>MTGLARGEPGAGVVVGQAAAVGKTVLVFPGQGAQWTGMGRQLLDESPVFAERMRRCDEALAEFVSWSLLDVVAGVAGRRGWIESMWCSRCRGRSWCHWPSCGVRWGWHRMR</sequence>
<evidence type="ECO:0000259" key="2">
    <source>
        <dbReference type="Pfam" id="PF00698"/>
    </source>
</evidence>
<dbReference type="InterPro" id="IPR001227">
    <property type="entry name" value="Ac_transferase_dom_sf"/>
</dbReference>
<dbReference type="InterPro" id="IPR016035">
    <property type="entry name" value="Acyl_Trfase/lysoPLipase"/>
</dbReference>
<dbReference type="Gene3D" id="3.40.366.10">
    <property type="entry name" value="Malonyl-Coenzyme A Acyl Carrier Protein, domain 2"/>
    <property type="match status" value="1"/>
</dbReference>
<organism evidence="3 4">
    <name type="scientific">Mycobacterium ulcerans str. Harvey</name>
    <dbReference type="NCBI Taxonomy" id="1299332"/>
    <lineage>
        <taxon>Bacteria</taxon>
        <taxon>Bacillati</taxon>
        <taxon>Actinomycetota</taxon>
        <taxon>Actinomycetes</taxon>
        <taxon>Mycobacteriales</taxon>
        <taxon>Mycobacteriaceae</taxon>
        <taxon>Mycobacterium</taxon>
        <taxon>Mycobacterium ulcerans group</taxon>
    </lineage>
</organism>
<dbReference type="Proteomes" id="UP000020681">
    <property type="component" value="Unassembled WGS sequence"/>
</dbReference>
<dbReference type="EMBL" id="JAOL01000114">
    <property type="protein sequence ID" value="EUA89966.1"/>
    <property type="molecule type" value="Genomic_DNA"/>
</dbReference>
<evidence type="ECO:0000313" key="3">
    <source>
        <dbReference type="EMBL" id="EUA89966.1"/>
    </source>
</evidence>
<comment type="caution">
    <text evidence="3">The sequence shown here is derived from an EMBL/GenBank/DDBJ whole genome shotgun (WGS) entry which is preliminary data.</text>
</comment>
<dbReference type="InterPro" id="IPR050091">
    <property type="entry name" value="PKS_NRPS_Biosynth_Enz"/>
</dbReference>
<keyword evidence="4" id="KW-1185">Reference proteome</keyword>
<name>A0ABN0QYT8_MYCUL</name>
<dbReference type="PANTHER" id="PTHR43775">
    <property type="entry name" value="FATTY ACID SYNTHASE"/>
    <property type="match status" value="1"/>
</dbReference>
<keyword evidence="1 3" id="KW-0808">Transferase</keyword>
<gene>
    <name evidence="3" type="ORF">I551_3688</name>
</gene>
<dbReference type="SUPFAM" id="SSF52151">
    <property type="entry name" value="FabD/lysophospholipase-like"/>
    <property type="match status" value="1"/>
</dbReference>
<dbReference type="PANTHER" id="PTHR43775:SF51">
    <property type="entry name" value="INACTIVE PHENOLPHTHIOCEROL SYNTHESIS POLYKETIDE SYNTHASE TYPE I PKS1-RELATED"/>
    <property type="match status" value="1"/>
</dbReference>